<dbReference type="SMART" id="SM00530">
    <property type="entry name" value="HTH_XRE"/>
    <property type="match status" value="1"/>
</dbReference>
<dbReference type="RefSeq" id="WP_142897433.1">
    <property type="nucleotide sequence ID" value="NZ_ML660056.1"/>
</dbReference>
<evidence type="ECO:0000313" key="4">
    <source>
        <dbReference type="Proteomes" id="UP000315252"/>
    </source>
</evidence>
<evidence type="ECO:0000256" key="1">
    <source>
        <dbReference type="ARBA" id="ARBA00023125"/>
    </source>
</evidence>
<dbReference type="EMBL" id="VHSH01000005">
    <property type="protein sequence ID" value="TQV79209.1"/>
    <property type="molecule type" value="Genomic_DNA"/>
</dbReference>
<protein>
    <submittedName>
        <fullName evidence="3">Helix-turn-helix transcriptional regulator</fullName>
    </submittedName>
</protein>
<evidence type="ECO:0000313" key="3">
    <source>
        <dbReference type="EMBL" id="TQV79209.1"/>
    </source>
</evidence>
<dbReference type="PROSITE" id="PS50943">
    <property type="entry name" value="HTH_CROC1"/>
    <property type="match status" value="1"/>
</dbReference>
<proteinExistence type="predicted"/>
<dbReference type="CDD" id="cd00093">
    <property type="entry name" value="HTH_XRE"/>
    <property type="match status" value="1"/>
</dbReference>
<keyword evidence="1" id="KW-0238">DNA-binding</keyword>
<dbReference type="SUPFAM" id="SSF47413">
    <property type="entry name" value="lambda repressor-like DNA-binding domains"/>
    <property type="match status" value="1"/>
</dbReference>
<reference evidence="3 4" key="1">
    <citation type="submission" date="2019-06" db="EMBL/GenBank/DDBJ databases">
        <title>Whole genome sequence for Rhodospirillaceae sp. R148.</title>
        <authorList>
            <person name="Wang G."/>
        </authorList>
    </citation>
    <scope>NUCLEOTIDE SEQUENCE [LARGE SCALE GENOMIC DNA]</scope>
    <source>
        <strain evidence="3 4">R148</strain>
    </source>
</reference>
<dbReference type="PANTHER" id="PTHR46558:SF11">
    <property type="entry name" value="HTH-TYPE TRANSCRIPTIONAL REGULATOR XRE"/>
    <property type="match status" value="1"/>
</dbReference>
<dbReference type="Proteomes" id="UP000315252">
    <property type="component" value="Unassembled WGS sequence"/>
</dbReference>
<keyword evidence="4" id="KW-1185">Reference proteome</keyword>
<dbReference type="Pfam" id="PF01381">
    <property type="entry name" value="HTH_3"/>
    <property type="match status" value="1"/>
</dbReference>
<accession>A0A545TPR7</accession>
<dbReference type="OrthoDB" id="9797172at2"/>
<comment type="caution">
    <text evidence="3">The sequence shown here is derived from an EMBL/GenBank/DDBJ whole genome shotgun (WGS) entry which is preliminary data.</text>
</comment>
<sequence>MAQKQVEDMSPDVQKSINAHVARRIHARRIEVGLTQQQVARLIGISFQQLQKYEHGTNRISAGRLYQLADVLDTSITYFFAGYEQDASQEAKSANEQTNSMESVRLVRQFNAIPSDSIRRSISGLIRALGTTETV</sequence>
<organism evidence="3 4">
    <name type="scientific">Denitrobaculum tricleocarpae</name>
    <dbReference type="NCBI Taxonomy" id="2591009"/>
    <lineage>
        <taxon>Bacteria</taxon>
        <taxon>Pseudomonadati</taxon>
        <taxon>Pseudomonadota</taxon>
        <taxon>Alphaproteobacteria</taxon>
        <taxon>Rhodospirillales</taxon>
        <taxon>Rhodospirillaceae</taxon>
        <taxon>Denitrobaculum</taxon>
    </lineage>
</organism>
<feature type="domain" description="HTH cro/C1-type" evidence="2">
    <location>
        <begin position="25"/>
        <end position="79"/>
    </location>
</feature>
<gene>
    <name evidence="3" type="ORF">FKG95_16240</name>
</gene>
<evidence type="ECO:0000259" key="2">
    <source>
        <dbReference type="PROSITE" id="PS50943"/>
    </source>
</evidence>
<dbReference type="Gene3D" id="1.10.260.40">
    <property type="entry name" value="lambda repressor-like DNA-binding domains"/>
    <property type="match status" value="1"/>
</dbReference>
<dbReference type="InterPro" id="IPR001387">
    <property type="entry name" value="Cro/C1-type_HTH"/>
</dbReference>
<dbReference type="InterPro" id="IPR010982">
    <property type="entry name" value="Lambda_DNA-bd_dom_sf"/>
</dbReference>
<name>A0A545TPR7_9PROT</name>
<dbReference type="AlphaFoldDB" id="A0A545TPR7"/>
<dbReference type="PANTHER" id="PTHR46558">
    <property type="entry name" value="TRACRIPTIONAL REGULATORY PROTEIN-RELATED-RELATED"/>
    <property type="match status" value="1"/>
</dbReference>
<dbReference type="GO" id="GO:0003677">
    <property type="term" value="F:DNA binding"/>
    <property type="evidence" value="ECO:0007669"/>
    <property type="project" value="UniProtKB-KW"/>
</dbReference>